<keyword evidence="2" id="KW-0808">Transferase</keyword>
<feature type="domain" description="Glycosyl transferase family 28 C-terminal" evidence="1">
    <location>
        <begin position="318"/>
        <end position="378"/>
    </location>
</feature>
<name>A0A4Q1D560_9BACT</name>
<dbReference type="Pfam" id="PF04101">
    <property type="entry name" value="Glyco_tran_28_C"/>
    <property type="match status" value="1"/>
</dbReference>
<dbReference type="SUPFAM" id="SSF53756">
    <property type="entry name" value="UDP-Glycosyltransferase/glycogen phosphorylase"/>
    <property type="match status" value="1"/>
</dbReference>
<evidence type="ECO:0000259" key="1">
    <source>
        <dbReference type="Pfam" id="PF04101"/>
    </source>
</evidence>
<comment type="caution">
    <text evidence="2">The sequence shown here is derived from an EMBL/GenBank/DDBJ whole genome shotgun (WGS) entry which is preliminary data.</text>
</comment>
<dbReference type="Gene3D" id="3.40.50.2000">
    <property type="entry name" value="Glycogen Phosphorylase B"/>
    <property type="match status" value="1"/>
</dbReference>
<proteinExistence type="predicted"/>
<dbReference type="AlphaFoldDB" id="A0A4Q1D560"/>
<evidence type="ECO:0000313" key="3">
    <source>
        <dbReference type="Proteomes" id="UP000290545"/>
    </source>
</evidence>
<dbReference type="GO" id="GO:0016758">
    <property type="term" value="F:hexosyltransferase activity"/>
    <property type="evidence" value="ECO:0007669"/>
    <property type="project" value="InterPro"/>
</dbReference>
<dbReference type="Proteomes" id="UP000290545">
    <property type="component" value="Unassembled WGS sequence"/>
</dbReference>
<protein>
    <submittedName>
        <fullName evidence="2">Glycosyl transferase family 28</fullName>
    </submittedName>
</protein>
<reference evidence="2 3" key="1">
    <citation type="submission" date="2019-01" db="EMBL/GenBank/DDBJ databases">
        <title>Filimonas sp. strain TTM-71.</title>
        <authorList>
            <person name="Chen W.-M."/>
        </authorList>
    </citation>
    <scope>NUCLEOTIDE SEQUENCE [LARGE SCALE GENOMIC DNA]</scope>
    <source>
        <strain evidence="2 3">TTM-71</strain>
    </source>
</reference>
<organism evidence="2 3">
    <name type="scientific">Filimonas effusa</name>
    <dbReference type="NCBI Taxonomy" id="2508721"/>
    <lineage>
        <taxon>Bacteria</taxon>
        <taxon>Pseudomonadati</taxon>
        <taxon>Bacteroidota</taxon>
        <taxon>Chitinophagia</taxon>
        <taxon>Chitinophagales</taxon>
        <taxon>Chitinophagaceae</taxon>
        <taxon>Filimonas</taxon>
    </lineage>
</organism>
<dbReference type="EMBL" id="SDHZ01000002">
    <property type="protein sequence ID" value="RXK83579.1"/>
    <property type="molecule type" value="Genomic_DNA"/>
</dbReference>
<dbReference type="PANTHER" id="PTHR21015:SF22">
    <property type="entry name" value="GLYCOSYLTRANSFERASE"/>
    <property type="match status" value="1"/>
</dbReference>
<evidence type="ECO:0000313" key="2">
    <source>
        <dbReference type="EMBL" id="RXK83579.1"/>
    </source>
</evidence>
<keyword evidence="3" id="KW-1185">Reference proteome</keyword>
<dbReference type="InterPro" id="IPR007235">
    <property type="entry name" value="Glyco_trans_28_C"/>
</dbReference>
<dbReference type="OrthoDB" id="9803241at2"/>
<dbReference type="PANTHER" id="PTHR21015">
    <property type="entry name" value="UDP-N-ACETYLGLUCOSAMINE--N-ACETYLMURAMYL-(PENTAPEPTIDE) PYROPHOSPHORYL-UNDECAPRENOL N-ACETYLGLUCOSAMINE TRANSFERASE 1"/>
    <property type="match status" value="1"/>
</dbReference>
<sequence>MPLLGGQPQPCFLDAPHDAISTLNNNNKKILWFILRLIICISKLSLFSALMKKNNKGTALVAPLDWGLGHTTRCIPVIKLLQQNGYKVIVAGEKRQVQLLQQEFPDLFALDLPGYRIRYTQYKRLLPLKILWQLPKILRAINQEHKWLKKTIVAHNIQLVVSDNRFGLWSSGCTCVFMTHQLAIQMPFNWLGRITQRLNYQFINRYAACWVPDMASAGVNLAGALSHPSLLPRIPVRYIGPLSRIQPVNANNNEPYKYKWLFVLSGPEPQRSLLEQKLLAAAAILQEPALLLRALPGDTALPNAPSNCTVENHLPGNAMAQAFADSEFVVSRSGYTTVMELLTLKKKSVLIPTPGQTEQEYLAGHLLRQQWCYSCDQDDDITLHLKKVNRFAYIEPEDFKSNLQEALDQLNMPELNTHGQ</sequence>
<accession>A0A4Q1D560</accession>
<gene>
    <name evidence="2" type="ORF">ESB13_15940</name>
</gene>